<dbReference type="InterPro" id="IPR016024">
    <property type="entry name" value="ARM-type_fold"/>
</dbReference>
<dbReference type="AlphaFoldDB" id="F8AJR5"/>
<reference evidence="1" key="1">
    <citation type="submission" date="2011-05" db="EMBL/GenBank/DDBJ databases">
        <title>Complete sequence of chromosome of Methanothermococcus okinawensis IH1.</title>
        <authorList>
            <consortium name="US DOE Joint Genome Institute"/>
            <person name="Lucas S."/>
            <person name="Han J."/>
            <person name="Lapidus A."/>
            <person name="Cheng J.-F."/>
            <person name="Goodwin L."/>
            <person name="Pitluck S."/>
            <person name="Peters L."/>
            <person name="Mikhailova N."/>
            <person name="Held B."/>
            <person name="Han C."/>
            <person name="Tapia R."/>
            <person name="Land M."/>
            <person name="Hauser L."/>
            <person name="Kyrpides N."/>
            <person name="Ivanova N."/>
            <person name="Pagani I."/>
            <person name="Sieprawska-Lupa M."/>
            <person name="Takai K."/>
            <person name="Miyazaki J."/>
            <person name="Whitman W."/>
            <person name="Woyke T."/>
        </authorList>
    </citation>
    <scope>NUCLEOTIDE SEQUENCE</scope>
    <source>
        <strain evidence="1">IH1</strain>
    </source>
</reference>
<organism evidence="1 2">
    <name type="scientific">Methanothermococcus okinawensis (strain DSM 14208 / JCM 11175 / IH1)</name>
    <dbReference type="NCBI Taxonomy" id="647113"/>
    <lineage>
        <taxon>Archaea</taxon>
        <taxon>Methanobacteriati</taxon>
        <taxon>Methanobacteriota</taxon>
        <taxon>Methanomada group</taxon>
        <taxon>Methanococci</taxon>
        <taxon>Methanococcales</taxon>
        <taxon>Methanococcaceae</taxon>
        <taxon>Methanothermococcus</taxon>
    </lineage>
</organism>
<dbReference type="EMBL" id="CP002792">
    <property type="protein sequence ID" value="AEH07263.1"/>
    <property type="molecule type" value="Genomic_DNA"/>
</dbReference>
<sequence length="340" mass="39535">MNVNLGLLHFDIHGKSFKILGDSIMTIPFFRSKSSKLKKLIEEGRLHEARKFVENDISLMDSLMGFINSNNPKIVSNSIYLTTKIFLKHNKNIEQLMPYIKKGLKSDNEDLILNTLISLKGILAHKPEYFNMVEKELTEINEKYINLQIREHTWELLKKYGKTTTDVEIETRQKTYEKIKQLMRSAKQESLIKRLFNTGLSLLNLDKINKLNITKEKINSSISKKDLKGTLELMKNENIEKLSPLNIAYCLSTLSTLNEKELNGVIENVLKLLFSENDIVRHMALNAVYEVSKRYPDIIYKNIDTLTKHGRLYGESTLYILVLKEISKKYDLRKIVRVPR</sequence>
<evidence type="ECO:0000313" key="1">
    <source>
        <dbReference type="EMBL" id="AEH07263.1"/>
    </source>
</evidence>
<dbReference type="InterPro" id="IPR011989">
    <property type="entry name" value="ARM-like"/>
</dbReference>
<protein>
    <submittedName>
        <fullName evidence="1">HEAT domain containing protein</fullName>
    </submittedName>
</protein>
<dbReference type="KEGG" id="mok:Metok_1295"/>
<dbReference type="RefSeq" id="WP_013867445.1">
    <property type="nucleotide sequence ID" value="NC_015636.1"/>
</dbReference>
<proteinExistence type="predicted"/>
<dbReference type="GeneID" id="10773451"/>
<gene>
    <name evidence="1" type="ordered locus">Metok_1295</name>
</gene>
<dbReference type="STRING" id="647113.Metok_1295"/>
<accession>F8AJR5</accession>
<dbReference type="SUPFAM" id="SSF48371">
    <property type="entry name" value="ARM repeat"/>
    <property type="match status" value="1"/>
</dbReference>
<keyword evidence="2" id="KW-1185">Reference proteome</keyword>
<name>F8AJR5_METOI</name>
<dbReference type="Gene3D" id="1.25.10.10">
    <property type="entry name" value="Leucine-rich Repeat Variant"/>
    <property type="match status" value="1"/>
</dbReference>
<dbReference type="Proteomes" id="UP000009296">
    <property type="component" value="Chromosome"/>
</dbReference>
<dbReference type="HOGENOM" id="CLU_864999_0_0_2"/>
<evidence type="ECO:0000313" key="2">
    <source>
        <dbReference type="Proteomes" id="UP000009296"/>
    </source>
</evidence>
<dbReference type="eggNOG" id="arCOG06652">
    <property type="taxonomic scope" value="Archaea"/>
</dbReference>